<accession>A0A2G9UZZ0</accession>
<sequence>MKLLAVVLLLVFALAVSAQWGMEGEFGGMGMGMPPPPPPPPMEGGFGGFGGPGFGGWRRRK</sequence>
<keyword evidence="1" id="KW-0732">Signal</keyword>
<protein>
    <submittedName>
        <fullName evidence="2">Uncharacterized protein</fullName>
    </submittedName>
</protein>
<proteinExistence type="predicted"/>
<organism evidence="2 3">
    <name type="scientific">Teladorsagia circumcincta</name>
    <name type="common">Brown stomach worm</name>
    <name type="synonym">Ostertagia circumcincta</name>
    <dbReference type="NCBI Taxonomy" id="45464"/>
    <lineage>
        <taxon>Eukaryota</taxon>
        <taxon>Metazoa</taxon>
        <taxon>Ecdysozoa</taxon>
        <taxon>Nematoda</taxon>
        <taxon>Chromadorea</taxon>
        <taxon>Rhabditida</taxon>
        <taxon>Rhabditina</taxon>
        <taxon>Rhabditomorpha</taxon>
        <taxon>Strongyloidea</taxon>
        <taxon>Trichostrongylidae</taxon>
        <taxon>Teladorsagia</taxon>
    </lineage>
</organism>
<dbReference type="EMBL" id="KZ345114">
    <property type="protein sequence ID" value="PIO75706.1"/>
    <property type="molecule type" value="Genomic_DNA"/>
</dbReference>
<evidence type="ECO:0000256" key="1">
    <source>
        <dbReference type="SAM" id="SignalP"/>
    </source>
</evidence>
<reference evidence="2 3" key="1">
    <citation type="submission" date="2015-09" db="EMBL/GenBank/DDBJ databases">
        <title>Draft genome of the parasitic nematode Teladorsagia circumcincta isolate WARC Sus (inbred).</title>
        <authorList>
            <person name="Mitreva M."/>
        </authorList>
    </citation>
    <scope>NUCLEOTIDE SEQUENCE [LARGE SCALE GENOMIC DNA]</scope>
    <source>
        <strain evidence="2 3">S</strain>
    </source>
</reference>
<feature type="signal peptide" evidence="1">
    <location>
        <begin position="1"/>
        <end position="18"/>
    </location>
</feature>
<feature type="chain" id="PRO_5013715319" evidence="1">
    <location>
        <begin position="19"/>
        <end position="61"/>
    </location>
</feature>
<evidence type="ECO:0000313" key="2">
    <source>
        <dbReference type="EMBL" id="PIO75706.1"/>
    </source>
</evidence>
<gene>
    <name evidence="2" type="ORF">TELCIR_02243</name>
</gene>
<name>A0A2G9UZZ0_TELCI</name>
<dbReference type="AlphaFoldDB" id="A0A2G9UZZ0"/>
<evidence type="ECO:0000313" key="3">
    <source>
        <dbReference type="Proteomes" id="UP000230423"/>
    </source>
</evidence>
<keyword evidence="3" id="KW-1185">Reference proteome</keyword>
<dbReference type="Proteomes" id="UP000230423">
    <property type="component" value="Unassembled WGS sequence"/>
</dbReference>